<evidence type="ECO:0000256" key="2">
    <source>
        <dbReference type="ARBA" id="ARBA00022963"/>
    </source>
</evidence>
<evidence type="ECO:0000256" key="4">
    <source>
        <dbReference type="PROSITE-ProRule" id="PRU01161"/>
    </source>
</evidence>
<reference evidence="7" key="1">
    <citation type="submission" date="2016-04" db="EMBL/GenBank/DDBJ databases">
        <title>Complete Genome Sequences of Twelve Strains of a Stable Defined Moderately Diverse Mouse Microbiota 2 (sDMDMm2).</title>
        <authorList>
            <person name="Uchimura Y."/>
            <person name="Wyss M."/>
            <person name="Brugiroux S."/>
            <person name="Limenitakis J.P."/>
            <person name="Stecher B."/>
            <person name="McCoy K.D."/>
            <person name="Macpherson A.J."/>
        </authorList>
    </citation>
    <scope>NUCLEOTIDE SEQUENCE [LARGE SCALE GENOMIC DNA]</scope>
    <source>
        <strain evidence="7">YL27</strain>
    </source>
</reference>
<dbReference type="STRING" id="1796646.A4V02_00625"/>
<dbReference type="PROSITE" id="PS51635">
    <property type="entry name" value="PNPLA"/>
    <property type="match status" value="1"/>
</dbReference>
<keyword evidence="3 4" id="KW-0443">Lipid metabolism</keyword>
<sequence length="266" mass="28881">MVMFRRRPYRIGLALSGGGARGFAHLGALYALEELGIKPGIVAGVSAGSIAAALYGSGMKPMEIMRSFMKARFWDFCEIGVPSGGFFTMKGFHAFIKENLKVTRLEECPLPTVICATDLDNCKPVQWRAGEISERVLASCSMPVVFRPVTIGGTHYVDGGVLHNLPSWAIRKDVTHLIGINVSPQIKPGRSSGNIIGVASRSFHLMSRNNATADIELCDTIVSVDSIADMGVFTLKEKERMFKSGYYATKKALADSPLLKSTFSIL</sequence>
<feature type="short sequence motif" description="DGA/G" evidence="4">
    <location>
        <begin position="158"/>
        <end position="160"/>
    </location>
</feature>
<proteinExistence type="predicted"/>
<accession>A0A1B1S6H9</accession>
<feature type="active site" description="Nucleophile" evidence="4">
    <location>
        <position position="46"/>
    </location>
</feature>
<keyword evidence="1 4" id="KW-0378">Hydrolase</keyword>
<feature type="domain" description="PNPLA" evidence="5">
    <location>
        <begin position="13"/>
        <end position="171"/>
    </location>
</feature>
<dbReference type="GO" id="GO:0016787">
    <property type="term" value="F:hydrolase activity"/>
    <property type="evidence" value="ECO:0007669"/>
    <property type="project" value="UniProtKB-UniRule"/>
</dbReference>
<dbReference type="PANTHER" id="PTHR14226:SF78">
    <property type="entry name" value="SLR0060 PROTEIN"/>
    <property type="match status" value="1"/>
</dbReference>
<dbReference type="RefSeq" id="WP_068959796.1">
    <property type="nucleotide sequence ID" value="NZ_CAJTCT010000003.1"/>
</dbReference>
<dbReference type="KEGG" id="pary:A4V02_00625"/>
<evidence type="ECO:0000256" key="1">
    <source>
        <dbReference type="ARBA" id="ARBA00022801"/>
    </source>
</evidence>
<dbReference type="AlphaFoldDB" id="A0A1B1S6H9"/>
<dbReference type="EMBL" id="CP015402">
    <property type="protein sequence ID" value="ANU62397.1"/>
    <property type="molecule type" value="Genomic_DNA"/>
</dbReference>
<feature type="active site" description="Proton acceptor" evidence="4">
    <location>
        <position position="158"/>
    </location>
</feature>
<dbReference type="InterPro" id="IPR016035">
    <property type="entry name" value="Acyl_Trfase/lysoPLipase"/>
</dbReference>
<dbReference type="CDD" id="cd07205">
    <property type="entry name" value="Pat_PNPLA6_PNPLA7_NTE1_like"/>
    <property type="match status" value="1"/>
</dbReference>
<keyword evidence="2 4" id="KW-0442">Lipid degradation</keyword>
<protein>
    <recommendedName>
        <fullName evidence="5">PNPLA domain-containing protein</fullName>
    </recommendedName>
</protein>
<accession>A0A1Z2XFB5</accession>
<dbReference type="Pfam" id="PF01734">
    <property type="entry name" value="Patatin"/>
    <property type="match status" value="1"/>
</dbReference>
<dbReference type="InterPro" id="IPR002641">
    <property type="entry name" value="PNPLA_dom"/>
</dbReference>
<feature type="short sequence motif" description="GXSXG" evidence="4">
    <location>
        <begin position="44"/>
        <end position="48"/>
    </location>
</feature>
<name>A0A1B1S6H9_9BACT</name>
<gene>
    <name evidence="6" type="ORF">A4V02_00625</name>
</gene>
<dbReference type="GO" id="GO:0016042">
    <property type="term" value="P:lipid catabolic process"/>
    <property type="evidence" value="ECO:0007669"/>
    <property type="project" value="UniProtKB-UniRule"/>
</dbReference>
<dbReference type="SUPFAM" id="SSF52151">
    <property type="entry name" value="FabD/lysophospholipase-like"/>
    <property type="match status" value="1"/>
</dbReference>
<dbReference type="InterPro" id="IPR050301">
    <property type="entry name" value="NTE"/>
</dbReference>
<dbReference type="Gene3D" id="3.40.1090.10">
    <property type="entry name" value="Cytosolic phospholipase A2 catalytic domain"/>
    <property type="match status" value="2"/>
</dbReference>
<organism evidence="6 7">
    <name type="scientific">Muribaculum intestinale</name>
    <dbReference type="NCBI Taxonomy" id="1796646"/>
    <lineage>
        <taxon>Bacteria</taxon>
        <taxon>Pseudomonadati</taxon>
        <taxon>Bacteroidota</taxon>
        <taxon>Bacteroidia</taxon>
        <taxon>Bacteroidales</taxon>
        <taxon>Muribaculaceae</taxon>
        <taxon>Muribaculum</taxon>
    </lineage>
</organism>
<keyword evidence="7" id="KW-1185">Reference proteome</keyword>
<evidence type="ECO:0000256" key="3">
    <source>
        <dbReference type="ARBA" id="ARBA00023098"/>
    </source>
</evidence>
<evidence type="ECO:0000313" key="7">
    <source>
        <dbReference type="Proteomes" id="UP000186351"/>
    </source>
</evidence>
<evidence type="ECO:0000259" key="5">
    <source>
        <dbReference type="PROSITE" id="PS51635"/>
    </source>
</evidence>
<dbReference type="OrthoDB" id="9770965at2"/>
<feature type="short sequence motif" description="GXGXXG" evidence="4">
    <location>
        <begin position="17"/>
        <end position="22"/>
    </location>
</feature>
<evidence type="ECO:0000313" key="6">
    <source>
        <dbReference type="EMBL" id="ANU62397.1"/>
    </source>
</evidence>
<dbReference type="PANTHER" id="PTHR14226">
    <property type="entry name" value="NEUROPATHY TARGET ESTERASE/SWISS CHEESE D.MELANOGASTER"/>
    <property type="match status" value="1"/>
</dbReference>
<dbReference type="Proteomes" id="UP000186351">
    <property type="component" value="Chromosome"/>
</dbReference>